<keyword evidence="3" id="KW-1185">Reference proteome</keyword>
<dbReference type="EMBL" id="JBANRG010000011">
    <property type="protein sequence ID" value="KAK7462395.1"/>
    <property type="molecule type" value="Genomic_DNA"/>
</dbReference>
<reference evidence="2 3" key="1">
    <citation type="submission" date="2024-01" db="EMBL/GenBank/DDBJ databases">
        <title>A draft genome for the cacao thread blight pathogen Marasmiellus scandens.</title>
        <authorList>
            <person name="Baruah I.K."/>
            <person name="Leung J."/>
            <person name="Bukari Y."/>
            <person name="Amoako-Attah I."/>
            <person name="Meinhardt L.W."/>
            <person name="Bailey B.A."/>
            <person name="Cohen S.P."/>
        </authorList>
    </citation>
    <scope>NUCLEOTIDE SEQUENCE [LARGE SCALE GENOMIC DNA]</scope>
    <source>
        <strain evidence="2 3">GH-19</strain>
    </source>
</reference>
<organism evidence="2 3">
    <name type="scientific">Marasmiellus scandens</name>
    <dbReference type="NCBI Taxonomy" id="2682957"/>
    <lineage>
        <taxon>Eukaryota</taxon>
        <taxon>Fungi</taxon>
        <taxon>Dikarya</taxon>
        <taxon>Basidiomycota</taxon>
        <taxon>Agaricomycotina</taxon>
        <taxon>Agaricomycetes</taxon>
        <taxon>Agaricomycetidae</taxon>
        <taxon>Agaricales</taxon>
        <taxon>Marasmiineae</taxon>
        <taxon>Omphalotaceae</taxon>
        <taxon>Marasmiellus</taxon>
    </lineage>
</organism>
<sequence>MASSHKSSSDSSQPSRNDDIDYSYNYLVDKRGIEIHLLATLSHCKFEWRYGVPSYNWIEYIFPSFPDSLRWKIWKVIGHLYQPGPVDVFKIVIAHCFPQGRIHPAQVPANLTLASLKDIARAGSAQEASFNEFTVAVDKMLQWVDEAAARLSASDAKWMLHDGRSDEQVFWDDLKGGTTSQQVEARARRERLDEGPYGERDRAIKPLHSHTFAKSRLVVSQEAIFERNLLVVLSMVKPNRTRIPPFPNFVRVFHHIPETLVWQIWTIIDHLFHSSTWYAFTTIFPYPPGQETYDEGTLPPNLSLNSLKKSARKRSYDQLLEELDKMSCWVEETYQRYKHIGSDWRDLKSDDKMFWSDMKYGVFDTSKGKNQARTYHEEGPYGERERRPRPRGVDMAGVTASMGRARLDSSATIRP</sequence>
<feature type="region of interest" description="Disordered" evidence="1">
    <location>
        <begin position="369"/>
        <end position="415"/>
    </location>
</feature>
<comment type="caution">
    <text evidence="2">The sequence shown here is derived from an EMBL/GenBank/DDBJ whole genome shotgun (WGS) entry which is preliminary data.</text>
</comment>
<evidence type="ECO:0000313" key="3">
    <source>
        <dbReference type="Proteomes" id="UP001498398"/>
    </source>
</evidence>
<evidence type="ECO:0000313" key="2">
    <source>
        <dbReference type="EMBL" id="KAK7462395.1"/>
    </source>
</evidence>
<protein>
    <submittedName>
        <fullName evidence="2">Uncharacterized protein</fullName>
    </submittedName>
</protein>
<gene>
    <name evidence="2" type="ORF">VKT23_007994</name>
</gene>
<evidence type="ECO:0000256" key="1">
    <source>
        <dbReference type="SAM" id="MobiDB-lite"/>
    </source>
</evidence>
<accession>A0ABR1JNP0</accession>
<feature type="compositionally biased region" description="Basic and acidic residues" evidence="1">
    <location>
        <begin position="374"/>
        <end position="386"/>
    </location>
</feature>
<dbReference type="Proteomes" id="UP001498398">
    <property type="component" value="Unassembled WGS sequence"/>
</dbReference>
<name>A0ABR1JNP0_9AGAR</name>
<proteinExistence type="predicted"/>